<dbReference type="AlphaFoldDB" id="A0AAW2IHA3"/>
<evidence type="ECO:0000256" key="1">
    <source>
        <dbReference type="ARBA" id="ARBA00023157"/>
    </source>
</evidence>
<dbReference type="InterPro" id="IPR036179">
    <property type="entry name" value="Ig-like_dom_sf"/>
</dbReference>
<dbReference type="PROSITE" id="PS50835">
    <property type="entry name" value="IG_LIKE"/>
    <property type="match status" value="1"/>
</dbReference>
<evidence type="ECO:0000259" key="4">
    <source>
        <dbReference type="PROSITE" id="PS50835"/>
    </source>
</evidence>
<dbReference type="InterPro" id="IPR013162">
    <property type="entry name" value="CD80_C2-set"/>
</dbReference>
<name>A0AAW2IHA3_9NEOP</name>
<keyword evidence="3" id="KW-0472">Membrane</keyword>
<feature type="compositionally biased region" description="Basic and acidic residues" evidence="2">
    <location>
        <begin position="417"/>
        <end position="428"/>
    </location>
</feature>
<dbReference type="PANTHER" id="PTHR45889:SF8">
    <property type="entry name" value="IG-LIKE DOMAIN-CONTAINING PROTEIN"/>
    <property type="match status" value="1"/>
</dbReference>
<dbReference type="Gene3D" id="2.60.40.10">
    <property type="entry name" value="Immunoglobulins"/>
    <property type="match status" value="2"/>
</dbReference>
<comment type="caution">
    <text evidence="5">The sequence shown here is derived from an EMBL/GenBank/DDBJ whole genome shotgun (WGS) entry which is preliminary data.</text>
</comment>
<dbReference type="SUPFAM" id="SSF48726">
    <property type="entry name" value="Immunoglobulin"/>
    <property type="match status" value="3"/>
</dbReference>
<feature type="domain" description="Ig-like" evidence="4">
    <location>
        <begin position="111"/>
        <end position="206"/>
    </location>
</feature>
<organism evidence="5">
    <name type="scientific">Menopon gallinae</name>
    <name type="common">poultry shaft louse</name>
    <dbReference type="NCBI Taxonomy" id="328185"/>
    <lineage>
        <taxon>Eukaryota</taxon>
        <taxon>Metazoa</taxon>
        <taxon>Ecdysozoa</taxon>
        <taxon>Arthropoda</taxon>
        <taxon>Hexapoda</taxon>
        <taxon>Insecta</taxon>
        <taxon>Pterygota</taxon>
        <taxon>Neoptera</taxon>
        <taxon>Paraneoptera</taxon>
        <taxon>Psocodea</taxon>
        <taxon>Troctomorpha</taxon>
        <taxon>Phthiraptera</taxon>
        <taxon>Amblycera</taxon>
        <taxon>Menoponidae</taxon>
        <taxon>Menopon</taxon>
    </lineage>
</organism>
<evidence type="ECO:0000256" key="2">
    <source>
        <dbReference type="SAM" id="MobiDB-lite"/>
    </source>
</evidence>
<feature type="compositionally biased region" description="Basic and acidic residues" evidence="2">
    <location>
        <begin position="438"/>
        <end position="456"/>
    </location>
</feature>
<feature type="region of interest" description="Disordered" evidence="2">
    <location>
        <begin position="684"/>
        <end position="795"/>
    </location>
</feature>
<reference evidence="5" key="1">
    <citation type="journal article" date="2024" name="Gigascience">
        <title>Chromosome-level genome of the poultry shaft louse Menopon gallinae provides insight into the host-switching and adaptive evolution of parasitic lice.</title>
        <authorList>
            <person name="Xu Y."/>
            <person name="Ma L."/>
            <person name="Liu S."/>
            <person name="Liang Y."/>
            <person name="Liu Q."/>
            <person name="He Z."/>
            <person name="Tian L."/>
            <person name="Duan Y."/>
            <person name="Cai W."/>
            <person name="Li H."/>
            <person name="Song F."/>
        </authorList>
    </citation>
    <scope>NUCLEOTIDE SEQUENCE</scope>
    <source>
        <strain evidence="5">Cailab_2023a</strain>
    </source>
</reference>
<sequence length="891" mass="99734">MGAPPVEVSPSKMTLLEKQTLTAMCRVGKPISYCRFYLPQIGGFNLSPTIPPDKGIEYYGAGLGRGECGIRISNVRKEHNGQISCHIGYPTESQESMGKLQLVVAQPPSTPKLSIRASPFLKEGEKIQADCRIEGGRPVANISWFLGTEPITEGLSSPNYNTGPDDLQTVSQSLTLPVKYTDHGKDLRCVANHIALSRSDINHSIHRLNVNFPPKPKSSETEQFGFTIGQPGKVIVMFNANPKPHIHWEVGSERLTEGMKDSTRSFEANVLQTKGSGTWAAVLNIAKVTAKDVEKKYTLVAQNELGSETYKVAISTSPAPPADITAGAIAGIVVAVLVILLVIFILIFARAFGKWCFAGSKPQRQAGESKNALPEIGSLTYKDYKLIETNDGKKVYVSPEDEKKISLARRMPEVTFEDERKSKRRDSDSSDSMYETPIRPEVDPNDRPSGEDESTVKVRRTSVDSGPKTPSSIRHTFPFFGRKRKLFPDDDADEPDTKKSTEKDDSLKLPPNMQRIICDEEAKDSSRRSIKFPRFFQRSKNVENGNTEKVAVAADPLNEQIPIEINIECPEADETEPLKSEKKRQILGLFPKNGTKKVSEESDSDENRKERRKSRDKPKVTLKSILGIDSKRNSLTKEEIQEGRWSKLMEQGRAMVEKLSETEDISFADDEKITEFKQAETEVEKKSLPEKETLPIKFPENIPLRGRWGPKSRKSKTLSMPEMTHSDKEIDAPERADSPQGGGGILSSRWKKNKKKRPVSFADEPTIFNIRSDTESEDRGSADKSSVSKLTEEKQKKRFFEQTLDSIKRKNKDKVVDVEAVKSTTITMEKDVEPQIQKDHIQKDPLKTDGIVYAELDIVRSPGNVVRNEGEKTEYAEIIHQDGDEKQPRCF</sequence>
<feature type="region of interest" description="Disordered" evidence="2">
    <location>
        <begin position="569"/>
        <end position="621"/>
    </location>
</feature>
<keyword evidence="3" id="KW-0812">Transmembrane</keyword>
<dbReference type="InterPro" id="IPR013783">
    <property type="entry name" value="Ig-like_fold"/>
</dbReference>
<feature type="compositionally biased region" description="Basic and acidic residues" evidence="2">
    <location>
        <begin position="684"/>
        <end position="694"/>
    </location>
</feature>
<proteinExistence type="predicted"/>
<keyword evidence="3" id="KW-1133">Transmembrane helix</keyword>
<dbReference type="PANTHER" id="PTHR45889">
    <property type="entry name" value="IG-LIKE DOMAIN-CONTAINING PROTEIN"/>
    <property type="match status" value="1"/>
</dbReference>
<dbReference type="CDD" id="cd00096">
    <property type="entry name" value="Ig"/>
    <property type="match status" value="1"/>
</dbReference>
<dbReference type="EMBL" id="JARGDH010000001">
    <property type="protein sequence ID" value="KAL0281138.1"/>
    <property type="molecule type" value="Genomic_DNA"/>
</dbReference>
<gene>
    <name evidence="5" type="ORF">PYX00_002218</name>
</gene>
<protein>
    <recommendedName>
        <fullName evidence="4">Ig-like domain-containing protein</fullName>
    </recommendedName>
</protein>
<keyword evidence="1" id="KW-1015">Disulfide bond</keyword>
<feature type="compositionally biased region" description="Basic and acidic residues" evidence="2">
    <location>
        <begin position="597"/>
        <end position="609"/>
    </location>
</feature>
<feature type="compositionally biased region" description="Basic residues" evidence="2">
    <location>
        <begin position="749"/>
        <end position="758"/>
    </location>
</feature>
<evidence type="ECO:0000313" key="5">
    <source>
        <dbReference type="EMBL" id="KAL0281138.1"/>
    </source>
</evidence>
<dbReference type="Pfam" id="PF08205">
    <property type="entry name" value="C2-set_2"/>
    <property type="match status" value="1"/>
</dbReference>
<accession>A0AAW2IHA3</accession>
<feature type="compositionally biased region" description="Basic and acidic residues" evidence="2">
    <location>
        <begin position="772"/>
        <end position="782"/>
    </location>
</feature>
<feature type="compositionally biased region" description="Basic and acidic residues" evidence="2">
    <location>
        <begin position="495"/>
        <end position="507"/>
    </location>
</feature>
<feature type="transmembrane region" description="Helical" evidence="3">
    <location>
        <begin position="324"/>
        <end position="349"/>
    </location>
</feature>
<feature type="compositionally biased region" description="Basic and acidic residues" evidence="2">
    <location>
        <begin position="724"/>
        <end position="737"/>
    </location>
</feature>
<evidence type="ECO:0000256" key="3">
    <source>
        <dbReference type="SAM" id="Phobius"/>
    </source>
</evidence>
<dbReference type="InterPro" id="IPR007110">
    <property type="entry name" value="Ig-like_dom"/>
</dbReference>
<feature type="region of interest" description="Disordered" evidence="2">
    <location>
        <begin position="414"/>
        <end position="514"/>
    </location>
</feature>